<dbReference type="EMBL" id="QUSW01000002">
    <property type="protein sequence ID" value="RQP25241.1"/>
    <property type="molecule type" value="Genomic_DNA"/>
</dbReference>
<keyword evidence="3" id="KW-0964">Secreted</keyword>
<dbReference type="PANTHER" id="PTHR42792:SF2">
    <property type="entry name" value="FLAGELLIN"/>
    <property type="match status" value="1"/>
</dbReference>
<organism evidence="6 7">
    <name type="scientific">Piscinibacter terrae</name>
    <dbReference type="NCBI Taxonomy" id="2496871"/>
    <lineage>
        <taxon>Bacteria</taxon>
        <taxon>Pseudomonadati</taxon>
        <taxon>Pseudomonadota</taxon>
        <taxon>Betaproteobacteria</taxon>
        <taxon>Burkholderiales</taxon>
        <taxon>Sphaerotilaceae</taxon>
        <taxon>Piscinibacter</taxon>
    </lineage>
</organism>
<keyword evidence="2 3" id="KW-0975">Bacterial flagellum</keyword>
<feature type="domain" description="Flagellin C-terminal" evidence="5">
    <location>
        <begin position="397"/>
        <end position="481"/>
    </location>
</feature>
<keyword evidence="7" id="KW-1185">Reference proteome</keyword>
<proteinExistence type="inferred from homology"/>
<evidence type="ECO:0000259" key="4">
    <source>
        <dbReference type="Pfam" id="PF00669"/>
    </source>
</evidence>
<comment type="subcellular location">
    <subcellularLocation>
        <location evidence="3">Secreted</location>
    </subcellularLocation>
    <subcellularLocation>
        <location evidence="3">Bacterial flagellum</location>
    </subcellularLocation>
</comment>
<comment type="similarity">
    <text evidence="1 3">Belongs to the bacterial flagellin family.</text>
</comment>
<evidence type="ECO:0000313" key="6">
    <source>
        <dbReference type="EMBL" id="RQP25241.1"/>
    </source>
</evidence>
<comment type="caution">
    <text evidence="6">The sequence shown here is derived from an EMBL/GenBank/DDBJ whole genome shotgun (WGS) entry which is preliminary data.</text>
</comment>
<feature type="domain" description="Flagellin N-terminal" evidence="4">
    <location>
        <begin position="5"/>
        <end position="142"/>
    </location>
</feature>
<evidence type="ECO:0000256" key="2">
    <source>
        <dbReference type="ARBA" id="ARBA00023143"/>
    </source>
</evidence>
<dbReference type="SUPFAM" id="SSF64518">
    <property type="entry name" value="Phase 1 flagellin"/>
    <property type="match status" value="1"/>
</dbReference>
<evidence type="ECO:0000256" key="3">
    <source>
        <dbReference type="RuleBase" id="RU362073"/>
    </source>
</evidence>
<dbReference type="Proteomes" id="UP000267464">
    <property type="component" value="Unassembled WGS sequence"/>
</dbReference>
<dbReference type="Gene3D" id="3.30.70.2120">
    <property type="match status" value="1"/>
</dbReference>
<dbReference type="Pfam" id="PF00700">
    <property type="entry name" value="Flagellin_C"/>
    <property type="match status" value="1"/>
</dbReference>
<keyword evidence="6" id="KW-0966">Cell projection</keyword>
<evidence type="ECO:0000256" key="1">
    <source>
        <dbReference type="ARBA" id="ARBA00005709"/>
    </source>
</evidence>
<dbReference type="AlphaFoldDB" id="A0A3N7HW69"/>
<keyword evidence="6" id="KW-0969">Cilium</keyword>
<dbReference type="GO" id="GO:0009288">
    <property type="term" value="C:bacterial-type flagellum"/>
    <property type="evidence" value="ECO:0007669"/>
    <property type="project" value="UniProtKB-SubCell"/>
</dbReference>
<dbReference type="Pfam" id="PF00669">
    <property type="entry name" value="Flagellin_N"/>
    <property type="match status" value="1"/>
</dbReference>
<reference evidence="6 7" key="2">
    <citation type="submission" date="2018-12" db="EMBL/GenBank/DDBJ databases">
        <title>Rhizobacter gummiphilus sp. nov., a rubber-degrading bacterium isolated from the soil of a botanical garden in Japan.</title>
        <authorList>
            <person name="Shunsuke S.S."/>
        </authorList>
    </citation>
    <scope>NUCLEOTIDE SEQUENCE [LARGE SCALE GENOMIC DNA]</scope>
    <source>
        <strain evidence="6 7">S-16</strain>
    </source>
</reference>
<sequence length="483" mass="47836">MAQTINTNISSLTAQRSATKVQDQLSTSMARLSSGLRINSAKDDAAGLAISERFTTQIRGLNQAARNANDAISLAQTAEGALGSTSDNLQRIRELAVQAANATNSASDRAALQAEASQLVSEVQRVGTQTAFNGIKLLDGSFSGQTFQVGANAGETIGIASIVDARTSSLGSHTLTTNGTVTGTVVTGSASNNGIGAETNLTLTTTAGTSSAISYGANAGADAIAAAINTAGANVGVTATASNSVVLDQLSGPGTISFTLGAGATAVSAVVADQNDLSALVSAINGVAGTTGITASFTSSSAKNSITLTTTDGRNIGLGAFANSTAGNDTVRFGGSTLTEGGTVAAIKTGTVTLASTKGALSVGSSNADTFGATNSSFSSLAAVDLSTAAGASSALSVIDSALSQINSSRADLGAVQNRFSSTISSLQTTSENLSASRSRIQDADFASETAALSRAQVLQQAATAMVAQANQLPQQVLQLLKG</sequence>
<gene>
    <name evidence="6" type="ORF">DZC73_10420</name>
</gene>
<dbReference type="PANTHER" id="PTHR42792">
    <property type="entry name" value="FLAGELLIN"/>
    <property type="match status" value="1"/>
</dbReference>
<dbReference type="InterPro" id="IPR001029">
    <property type="entry name" value="Flagellin_N"/>
</dbReference>
<reference evidence="6 7" key="1">
    <citation type="submission" date="2018-08" db="EMBL/GenBank/DDBJ databases">
        <authorList>
            <person name="Khan S.A."/>
            <person name="Jeon C.O."/>
            <person name="Chun B.H."/>
            <person name="Jeong S.E."/>
        </authorList>
    </citation>
    <scope>NUCLEOTIDE SEQUENCE [LARGE SCALE GENOMIC DNA]</scope>
    <source>
        <strain evidence="6 7">S-16</strain>
    </source>
</reference>
<protein>
    <recommendedName>
        <fullName evidence="3">Flagellin</fullName>
    </recommendedName>
</protein>
<evidence type="ECO:0000259" key="5">
    <source>
        <dbReference type="Pfam" id="PF00700"/>
    </source>
</evidence>
<dbReference type="Gene3D" id="6.10.10.10">
    <property type="entry name" value="Flagellar export chaperone, C-terminal domain"/>
    <property type="match status" value="1"/>
</dbReference>
<dbReference type="OrthoDB" id="9796789at2"/>
<dbReference type="InterPro" id="IPR001492">
    <property type="entry name" value="Flagellin"/>
</dbReference>
<dbReference type="Gene3D" id="1.20.1330.10">
    <property type="entry name" value="f41 fragment of flagellin, N-terminal domain"/>
    <property type="match status" value="2"/>
</dbReference>
<keyword evidence="6" id="KW-0282">Flagellum</keyword>
<dbReference type="InterPro" id="IPR046358">
    <property type="entry name" value="Flagellin_C"/>
</dbReference>
<dbReference type="InterPro" id="IPR042187">
    <property type="entry name" value="Flagellin_C_sub2"/>
</dbReference>
<name>A0A3N7HW69_9BURK</name>
<dbReference type="GO" id="GO:0005576">
    <property type="term" value="C:extracellular region"/>
    <property type="evidence" value="ECO:0007669"/>
    <property type="project" value="UniProtKB-SubCell"/>
</dbReference>
<dbReference type="GO" id="GO:0005198">
    <property type="term" value="F:structural molecule activity"/>
    <property type="evidence" value="ECO:0007669"/>
    <property type="project" value="UniProtKB-UniRule"/>
</dbReference>
<comment type="function">
    <text evidence="3">Flagellin is the subunit protein which polymerizes to form the filaments of bacterial flagella.</text>
</comment>
<accession>A0A3N7HW69</accession>
<evidence type="ECO:0000313" key="7">
    <source>
        <dbReference type="Proteomes" id="UP000267464"/>
    </source>
</evidence>
<dbReference type="PRINTS" id="PR00207">
    <property type="entry name" value="FLAGELLIN"/>
</dbReference>
<dbReference type="RefSeq" id="WP_124540152.1">
    <property type="nucleotide sequence ID" value="NZ_QUSW01000002.1"/>
</dbReference>